<dbReference type="RefSeq" id="WP_270453491.1">
    <property type="nucleotide sequence ID" value="NZ_JADPIE010000003.1"/>
</dbReference>
<sequence>MATRRNPRFKEARRLGLNVHGHPKAMERADGTFNRKNRNLSNYGEQLIEKQRLRAYYGLLEKQFSKYVENAMKEPGITGNNLIRNLEMRLDNLVYRIGFARSIRQARQMVSHGLIRVDGEKVDWPSYKIEPGMEISLRSDQRKNDHFRENYQDRTLEKLSYITRDIDNFSAIINGEPEIKEIPIVIDVQLVVEYYAK</sequence>
<dbReference type="PANTHER" id="PTHR11831">
    <property type="entry name" value="30S 40S RIBOSOMAL PROTEIN"/>
    <property type="match status" value="1"/>
</dbReference>
<dbReference type="Gene3D" id="1.10.1050.10">
    <property type="entry name" value="Ribosomal Protein S4 Delta 41, Chain A, domain 1"/>
    <property type="match status" value="1"/>
</dbReference>
<dbReference type="InterPro" id="IPR005709">
    <property type="entry name" value="Ribosomal_uS4_bac-type"/>
</dbReference>
<accession>A0A931FA54</accession>
<evidence type="ECO:0000313" key="11">
    <source>
        <dbReference type="EMBL" id="MBF8436587.1"/>
    </source>
</evidence>
<dbReference type="GO" id="GO:0019843">
    <property type="term" value="F:rRNA binding"/>
    <property type="evidence" value="ECO:0007669"/>
    <property type="project" value="UniProtKB-UniRule"/>
</dbReference>
<evidence type="ECO:0000256" key="2">
    <source>
        <dbReference type="ARBA" id="ARBA00022730"/>
    </source>
</evidence>
<dbReference type="Gene3D" id="3.10.290.10">
    <property type="entry name" value="RNA-binding S4 domain"/>
    <property type="match status" value="1"/>
</dbReference>
<keyword evidence="2 7" id="KW-0699">rRNA-binding</keyword>
<keyword evidence="4 7" id="KW-0689">Ribosomal protein</keyword>
<reference evidence="11" key="1">
    <citation type="submission" date="2020-11" db="EMBL/GenBank/DDBJ databases">
        <title>Halonatronomonas betainensis gen. nov., sp. nov. a novel haloalkaliphilic representative of the family Halanaerobiacae capable of betaine degradation.</title>
        <authorList>
            <person name="Boltyanskaya Y."/>
            <person name="Kevbrin V."/>
            <person name="Detkova E."/>
            <person name="Grouzdev D.S."/>
            <person name="Koziaeva V."/>
            <person name="Zhilina T."/>
        </authorList>
    </citation>
    <scope>NUCLEOTIDE SEQUENCE</scope>
    <source>
        <strain evidence="11">Z-7014</strain>
    </source>
</reference>
<dbReference type="Pfam" id="PF00163">
    <property type="entry name" value="Ribosomal_S4"/>
    <property type="match status" value="1"/>
</dbReference>
<dbReference type="InterPro" id="IPR002942">
    <property type="entry name" value="S4_RNA-bd"/>
</dbReference>
<evidence type="ECO:0000313" key="12">
    <source>
        <dbReference type="Proteomes" id="UP000621436"/>
    </source>
</evidence>
<gene>
    <name evidence="7 11" type="primary">rpsD</name>
    <name evidence="11" type="ORF">I0Q91_05825</name>
</gene>
<dbReference type="SUPFAM" id="SSF55174">
    <property type="entry name" value="Alpha-L RNA-binding motif"/>
    <property type="match status" value="1"/>
</dbReference>
<evidence type="ECO:0000256" key="8">
    <source>
        <dbReference type="RuleBase" id="RU003699"/>
    </source>
</evidence>
<protein>
    <recommendedName>
        <fullName evidence="6 7">Small ribosomal subunit protein uS4</fullName>
    </recommendedName>
</protein>
<dbReference type="PROSITE" id="PS00632">
    <property type="entry name" value="RIBOSOMAL_S4"/>
    <property type="match status" value="1"/>
</dbReference>
<evidence type="ECO:0000256" key="5">
    <source>
        <dbReference type="ARBA" id="ARBA00023274"/>
    </source>
</evidence>
<evidence type="ECO:0000259" key="9">
    <source>
        <dbReference type="SMART" id="SM00363"/>
    </source>
</evidence>
<dbReference type="InterPro" id="IPR018079">
    <property type="entry name" value="Ribosomal_uS4_CS"/>
</dbReference>
<comment type="subunit">
    <text evidence="7">Part of the 30S ribosomal subunit. Contacts protein S5. The interaction surface between S4 and S5 is involved in control of translational fidelity.</text>
</comment>
<comment type="similarity">
    <text evidence="1 7 8">Belongs to the universal ribosomal protein uS4 family.</text>
</comment>
<dbReference type="AlphaFoldDB" id="A0A931FA54"/>
<proteinExistence type="inferred from homology"/>
<dbReference type="NCBIfam" id="TIGR01017">
    <property type="entry name" value="rpsD_bact"/>
    <property type="match status" value="1"/>
</dbReference>
<dbReference type="GO" id="GO:0015935">
    <property type="term" value="C:small ribosomal subunit"/>
    <property type="evidence" value="ECO:0007669"/>
    <property type="project" value="InterPro"/>
</dbReference>
<dbReference type="SMART" id="SM00363">
    <property type="entry name" value="S4"/>
    <property type="match status" value="1"/>
</dbReference>
<keyword evidence="3 7" id="KW-0694">RNA-binding</keyword>
<keyword evidence="12" id="KW-1185">Reference proteome</keyword>
<dbReference type="PROSITE" id="PS50889">
    <property type="entry name" value="S4"/>
    <property type="match status" value="1"/>
</dbReference>
<dbReference type="Proteomes" id="UP000621436">
    <property type="component" value="Unassembled WGS sequence"/>
</dbReference>
<evidence type="ECO:0000256" key="1">
    <source>
        <dbReference type="ARBA" id="ARBA00007465"/>
    </source>
</evidence>
<comment type="function">
    <text evidence="7">One of the primary rRNA binding proteins, it binds directly to 16S rRNA where it nucleates assembly of the body of the 30S subunit.</text>
</comment>
<evidence type="ECO:0000256" key="7">
    <source>
        <dbReference type="HAMAP-Rule" id="MF_01306"/>
    </source>
</evidence>
<feature type="domain" description="RNA-binding S4" evidence="9">
    <location>
        <begin position="88"/>
        <end position="152"/>
    </location>
</feature>
<comment type="function">
    <text evidence="7">With S5 and S12 plays an important role in translational accuracy.</text>
</comment>
<dbReference type="InterPro" id="IPR036986">
    <property type="entry name" value="S4_RNA-bd_sf"/>
</dbReference>
<evidence type="ECO:0000256" key="3">
    <source>
        <dbReference type="ARBA" id="ARBA00022884"/>
    </source>
</evidence>
<evidence type="ECO:0000259" key="10">
    <source>
        <dbReference type="SMART" id="SM01390"/>
    </source>
</evidence>
<keyword evidence="5 7" id="KW-0687">Ribonucleoprotein</keyword>
<dbReference type="CDD" id="cd00165">
    <property type="entry name" value="S4"/>
    <property type="match status" value="1"/>
</dbReference>
<dbReference type="NCBIfam" id="NF003717">
    <property type="entry name" value="PRK05327.1"/>
    <property type="match status" value="1"/>
</dbReference>
<dbReference type="FunFam" id="3.10.290.10:FF:000001">
    <property type="entry name" value="30S ribosomal protein S4"/>
    <property type="match status" value="1"/>
</dbReference>
<organism evidence="11 12">
    <name type="scientific">Halonatronomonas betaini</name>
    <dbReference type="NCBI Taxonomy" id="2778430"/>
    <lineage>
        <taxon>Bacteria</taxon>
        <taxon>Bacillati</taxon>
        <taxon>Bacillota</taxon>
        <taxon>Clostridia</taxon>
        <taxon>Halanaerobiales</taxon>
        <taxon>Halarsenatibacteraceae</taxon>
        <taxon>Halonatronomonas</taxon>
    </lineage>
</organism>
<dbReference type="SMART" id="SM01390">
    <property type="entry name" value="Ribosomal_S4"/>
    <property type="match status" value="1"/>
</dbReference>
<dbReference type="HAMAP" id="MF_01306_B">
    <property type="entry name" value="Ribosomal_uS4_B"/>
    <property type="match status" value="1"/>
</dbReference>
<dbReference type="GO" id="GO:0042274">
    <property type="term" value="P:ribosomal small subunit biogenesis"/>
    <property type="evidence" value="ECO:0007669"/>
    <property type="project" value="TreeGrafter"/>
</dbReference>
<dbReference type="PANTHER" id="PTHR11831:SF4">
    <property type="entry name" value="SMALL RIBOSOMAL SUBUNIT PROTEIN US4M"/>
    <property type="match status" value="1"/>
</dbReference>
<evidence type="ECO:0000256" key="6">
    <source>
        <dbReference type="ARBA" id="ARBA00035254"/>
    </source>
</evidence>
<dbReference type="Pfam" id="PF01479">
    <property type="entry name" value="S4"/>
    <property type="match status" value="1"/>
</dbReference>
<name>A0A931FA54_9FIRM</name>
<dbReference type="EMBL" id="JADPIE010000003">
    <property type="protein sequence ID" value="MBF8436587.1"/>
    <property type="molecule type" value="Genomic_DNA"/>
</dbReference>
<comment type="caution">
    <text evidence="11">The sequence shown here is derived from an EMBL/GenBank/DDBJ whole genome shotgun (WGS) entry which is preliminary data.</text>
</comment>
<dbReference type="InterPro" id="IPR022801">
    <property type="entry name" value="Ribosomal_uS4"/>
</dbReference>
<evidence type="ECO:0000256" key="4">
    <source>
        <dbReference type="ARBA" id="ARBA00022980"/>
    </source>
</evidence>
<dbReference type="InterPro" id="IPR001912">
    <property type="entry name" value="Ribosomal_uS4_N"/>
</dbReference>
<dbReference type="GO" id="GO:0003735">
    <property type="term" value="F:structural constituent of ribosome"/>
    <property type="evidence" value="ECO:0007669"/>
    <property type="project" value="InterPro"/>
</dbReference>
<feature type="domain" description="Small ribosomal subunit protein uS4 N-terminal" evidence="10">
    <location>
        <begin position="3"/>
        <end position="87"/>
    </location>
</feature>
<dbReference type="GO" id="GO:0006412">
    <property type="term" value="P:translation"/>
    <property type="evidence" value="ECO:0007669"/>
    <property type="project" value="UniProtKB-UniRule"/>
</dbReference>